<dbReference type="Ensembl" id="ENSAPOT00000029843.1">
    <property type="protein sequence ID" value="ENSAPOP00000019851.1"/>
    <property type="gene ID" value="ENSAPOG00000023354.1"/>
</dbReference>
<dbReference type="PANTHER" id="PTHR46750">
    <property type="entry name" value="KUNITZ-TYPE PROTEASE INHIBITOR 1"/>
    <property type="match status" value="1"/>
</dbReference>
<dbReference type="Proteomes" id="UP000257200">
    <property type="component" value="Unplaced"/>
</dbReference>
<keyword evidence="4" id="KW-0472">Membrane</keyword>
<evidence type="ECO:0000256" key="6">
    <source>
        <dbReference type="ARBA" id="ARBA00023180"/>
    </source>
</evidence>
<dbReference type="GO" id="GO:0005886">
    <property type="term" value="C:plasma membrane"/>
    <property type="evidence" value="ECO:0007669"/>
    <property type="project" value="TreeGrafter"/>
</dbReference>
<dbReference type="SMART" id="SM00131">
    <property type="entry name" value="KU"/>
    <property type="match status" value="1"/>
</dbReference>
<organism evidence="10 11">
    <name type="scientific">Acanthochromis polyacanthus</name>
    <name type="common">spiny chromis</name>
    <dbReference type="NCBI Taxonomy" id="80966"/>
    <lineage>
        <taxon>Eukaryota</taxon>
        <taxon>Metazoa</taxon>
        <taxon>Chordata</taxon>
        <taxon>Craniata</taxon>
        <taxon>Vertebrata</taxon>
        <taxon>Euteleostomi</taxon>
        <taxon>Actinopterygii</taxon>
        <taxon>Neopterygii</taxon>
        <taxon>Teleostei</taxon>
        <taxon>Neoteleostei</taxon>
        <taxon>Acanthomorphata</taxon>
        <taxon>Ovalentaria</taxon>
        <taxon>Pomacentridae</taxon>
        <taxon>Acanthochromis</taxon>
    </lineage>
</organism>
<evidence type="ECO:0000256" key="1">
    <source>
        <dbReference type="ARBA" id="ARBA00004370"/>
    </source>
</evidence>
<feature type="domain" description="MANSC" evidence="9">
    <location>
        <begin position="38"/>
        <end position="118"/>
    </location>
</feature>
<dbReference type="InterPro" id="IPR036880">
    <property type="entry name" value="Kunitz_BPTI_sf"/>
</dbReference>
<dbReference type="PRINTS" id="PR00759">
    <property type="entry name" value="BASICPTASE"/>
</dbReference>
<dbReference type="CDD" id="cd22623">
    <property type="entry name" value="Kunitz_HAI1_1-like"/>
    <property type="match status" value="1"/>
</dbReference>
<dbReference type="AlphaFoldDB" id="A0A3Q1FP07"/>
<dbReference type="Pfam" id="PF00014">
    <property type="entry name" value="Kunitz_BPTI"/>
    <property type="match status" value="1"/>
</dbReference>
<feature type="signal peptide" evidence="7">
    <location>
        <begin position="1"/>
        <end position="27"/>
    </location>
</feature>
<evidence type="ECO:0000256" key="5">
    <source>
        <dbReference type="ARBA" id="ARBA00023157"/>
    </source>
</evidence>
<dbReference type="InParanoid" id="A0A3Q1FP07"/>
<dbReference type="SUPFAM" id="SSF49299">
    <property type="entry name" value="PKD domain"/>
    <property type="match status" value="1"/>
</dbReference>
<feature type="chain" id="PRO_5018623548" evidence="7">
    <location>
        <begin position="28"/>
        <end position="358"/>
    </location>
</feature>
<dbReference type="PROSITE" id="PS50986">
    <property type="entry name" value="MANSC"/>
    <property type="match status" value="1"/>
</dbReference>
<keyword evidence="6" id="KW-0325">Glycoprotein</keyword>
<accession>A0A3Q1FP07</accession>
<dbReference type="FunFam" id="4.10.410.10:FF:000006">
    <property type="entry name" value="Serine peptidase inhibitor, Kunitz type 1"/>
    <property type="match status" value="1"/>
</dbReference>
<reference evidence="10" key="2">
    <citation type="submission" date="2025-09" db="UniProtKB">
        <authorList>
            <consortium name="Ensembl"/>
        </authorList>
    </citation>
    <scope>IDENTIFICATION</scope>
</reference>
<dbReference type="GO" id="GO:0004867">
    <property type="term" value="F:serine-type endopeptidase inhibitor activity"/>
    <property type="evidence" value="ECO:0007669"/>
    <property type="project" value="InterPro"/>
</dbReference>
<evidence type="ECO:0000256" key="7">
    <source>
        <dbReference type="SAM" id="SignalP"/>
    </source>
</evidence>
<keyword evidence="3" id="KW-1133">Transmembrane helix</keyword>
<dbReference type="InterPro" id="IPR013783">
    <property type="entry name" value="Ig-like_fold"/>
</dbReference>
<dbReference type="Gene3D" id="4.10.410.10">
    <property type="entry name" value="Pancreatic trypsin inhibitor Kunitz domain"/>
    <property type="match status" value="1"/>
</dbReference>
<feature type="domain" description="BPTI/Kunitz inhibitor" evidence="8">
    <location>
        <begin position="230"/>
        <end position="280"/>
    </location>
</feature>
<name>A0A3Q1FP07_9TELE</name>
<dbReference type="Gene3D" id="2.60.40.10">
    <property type="entry name" value="Immunoglobulins"/>
    <property type="match status" value="1"/>
</dbReference>
<dbReference type="GO" id="GO:0060429">
    <property type="term" value="P:epithelium development"/>
    <property type="evidence" value="ECO:0007669"/>
    <property type="project" value="TreeGrafter"/>
</dbReference>
<comment type="subcellular location">
    <subcellularLocation>
        <location evidence="1">Membrane</location>
    </subcellularLocation>
</comment>
<keyword evidence="3" id="KW-0812">Transmembrane</keyword>
<dbReference type="SMART" id="SM00765">
    <property type="entry name" value="MANEC"/>
    <property type="match status" value="1"/>
</dbReference>
<protein>
    <submittedName>
        <fullName evidence="10">Kunitz-type protease inhibitor 1-like</fullName>
    </submittedName>
</protein>
<proteinExistence type="predicted"/>
<sequence>MPSSTSSSSLRPFLLFLLLLQLRPGEAAEDCDASFRSGEDNFVLDTEDAVKEGAAPLATAHVQSPEECRSACCSNLRCNLALLEPCDSKENCTCVLFSCVHRNRFVCRFVNQVGYQSYIRETVFEKYLQAPPIAIAGRDVVIQPGETVMLNGIESLALNDARITDYSWSLQSGDSGVKMEKTDLPDQVKLSNLQPGYYVFQLTVTDSNGQSDNTNVKVLVLSPEMSSLFCGAPVKVGPCRAAFSRWRYDAATGSCEQFVFGGCKPNKNNYLSKEECVSACRGVTGTRSIHILHTVHGQHTHTHTHTHTIQIQYTHNTSHTEVSNMRPSRGSSLVHGTTLQSVKITEKTLTANCKFAKR</sequence>
<dbReference type="InterPro" id="IPR013980">
    <property type="entry name" value="MANSC_dom"/>
</dbReference>
<evidence type="ECO:0000259" key="9">
    <source>
        <dbReference type="PROSITE" id="PS50986"/>
    </source>
</evidence>
<dbReference type="GO" id="GO:0030198">
    <property type="term" value="P:extracellular matrix organization"/>
    <property type="evidence" value="ECO:0007669"/>
    <property type="project" value="TreeGrafter"/>
</dbReference>
<dbReference type="SUPFAM" id="SSF57362">
    <property type="entry name" value="BPTI-like"/>
    <property type="match status" value="1"/>
</dbReference>
<dbReference type="PANTHER" id="PTHR46750:SF1">
    <property type="entry name" value="KUNITZ-TYPE PROTEASE INHIBITOR 1"/>
    <property type="match status" value="1"/>
</dbReference>
<keyword evidence="5" id="KW-1015">Disulfide bond</keyword>
<dbReference type="Pfam" id="PF22352">
    <property type="entry name" value="K319L-like_PKD"/>
    <property type="match status" value="1"/>
</dbReference>
<dbReference type="PROSITE" id="PS00280">
    <property type="entry name" value="BPTI_KUNITZ_1"/>
    <property type="match status" value="1"/>
</dbReference>
<evidence type="ECO:0000313" key="11">
    <source>
        <dbReference type="Proteomes" id="UP000257200"/>
    </source>
</evidence>
<dbReference type="InterPro" id="IPR011106">
    <property type="entry name" value="MANSC_N"/>
</dbReference>
<dbReference type="PROSITE" id="PS50279">
    <property type="entry name" value="BPTI_KUNITZ_2"/>
    <property type="match status" value="1"/>
</dbReference>
<dbReference type="STRING" id="80966.ENSAPOP00000019851"/>
<evidence type="ECO:0000256" key="3">
    <source>
        <dbReference type="ARBA" id="ARBA00022989"/>
    </source>
</evidence>
<dbReference type="InterPro" id="IPR020901">
    <property type="entry name" value="Prtase_inh_Kunz-CS"/>
</dbReference>
<evidence type="ECO:0000313" key="10">
    <source>
        <dbReference type="Ensembl" id="ENSAPOP00000019851.1"/>
    </source>
</evidence>
<dbReference type="InterPro" id="IPR035986">
    <property type="entry name" value="PKD_dom_sf"/>
</dbReference>
<dbReference type="Pfam" id="PF07502">
    <property type="entry name" value="MANEC"/>
    <property type="match status" value="1"/>
</dbReference>
<evidence type="ECO:0000256" key="4">
    <source>
        <dbReference type="ARBA" id="ARBA00023136"/>
    </source>
</evidence>
<evidence type="ECO:0000259" key="8">
    <source>
        <dbReference type="PROSITE" id="PS50279"/>
    </source>
</evidence>
<evidence type="ECO:0000256" key="2">
    <source>
        <dbReference type="ARBA" id="ARBA00022729"/>
    </source>
</evidence>
<dbReference type="CDD" id="cd00146">
    <property type="entry name" value="PKD"/>
    <property type="match status" value="1"/>
</dbReference>
<dbReference type="InterPro" id="IPR002223">
    <property type="entry name" value="Kunitz_BPTI"/>
</dbReference>
<keyword evidence="11" id="KW-1185">Reference proteome</keyword>
<dbReference type="GO" id="GO:0008544">
    <property type="term" value="P:epidermis development"/>
    <property type="evidence" value="ECO:0007669"/>
    <property type="project" value="TreeGrafter"/>
</dbReference>
<reference evidence="10" key="1">
    <citation type="submission" date="2025-08" db="UniProtKB">
        <authorList>
            <consortium name="Ensembl"/>
        </authorList>
    </citation>
    <scope>IDENTIFICATION</scope>
</reference>
<dbReference type="GeneTree" id="ENSGT00940000164935"/>
<keyword evidence="2 7" id="KW-0732">Signal</keyword>